<sequence>MNSAYLTAFLLLATALLAMGADPAVNSDAAAAGQTPAGSGKGMVMDMVNKFVDSVQGVPVLGPLANAAKAFPQMIVDMALRIASTFIGQSGFIATIPGAAPFVVRI</sequence>
<dbReference type="Proteomes" id="UP000005239">
    <property type="component" value="Unassembled WGS sequence"/>
</dbReference>
<dbReference type="EnsemblMetazoa" id="PPA25789.1">
    <property type="protein sequence ID" value="PPA25789.1"/>
    <property type="gene ID" value="WBGene00115343"/>
</dbReference>
<reference evidence="2" key="1">
    <citation type="journal article" date="2008" name="Nat. Genet.">
        <title>The Pristionchus pacificus genome provides a unique perspective on nematode lifestyle and parasitism.</title>
        <authorList>
            <person name="Dieterich C."/>
            <person name="Clifton S.W."/>
            <person name="Schuster L.N."/>
            <person name="Chinwalla A."/>
            <person name="Delehaunty K."/>
            <person name="Dinkelacker I."/>
            <person name="Fulton L."/>
            <person name="Fulton R."/>
            <person name="Godfrey J."/>
            <person name="Minx P."/>
            <person name="Mitreva M."/>
            <person name="Roeseler W."/>
            <person name="Tian H."/>
            <person name="Witte H."/>
            <person name="Yang S.P."/>
            <person name="Wilson R.K."/>
            <person name="Sommer R.J."/>
        </authorList>
    </citation>
    <scope>NUCLEOTIDE SEQUENCE [LARGE SCALE GENOMIC DNA]</scope>
    <source>
        <strain evidence="2">PS312</strain>
    </source>
</reference>
<organism evidence="1 2">
    <name type="scientific">Pristionchus pacificus</name>
    <name type="common">Parasitic nematode worm</name>
    <dbReference type="NCBI Taxonomy" id="54126"/>
    <lineage>
        <taxon>Eukaryota</taxon>
        <taxon>Metazoa</taxon>
        <taxon>Ecdysozoa</taxon>
        <taxon>Nematoda</taxon>
        <taxon>Chromadorea</taxon>
        <taxon>Rhabditida</taxon>
        <taxon>Rhabditina</taxon>
        <taxon>Diplogasteromorpha</taxon>
        <taxon>Diplogasteroidea</taxon>
        <taxon>Neodiplogasteridae</taxon>
        <taxon>Pristionchus</taxon>
    </lineage>
</organism>
<reference evidence="1" key="2">
    <citation type="submission" date="2022-06" db="UniProtKB">
        <authorList>
            <consortium name="EnsemblMetazoa"/>
        </authorList>
    </citation>
    <scope>IDENTIFICATION</scope>
    <source>
        <strain evidence="1">PS312</strain>
    </source>
</reference>
<evidence type="ECO:0000313" key="2">
    <source>
        <dbReference type="Proteomes" id="UP000005239"/>
    </source>
</evidence>
<keyword evidence="2" id="KW-1185">Reference proteome</keyword>
<protein>
    <submittedName>
        <fullName evidence="1">Uncharacterized protein</fullName>
    </submittedName>
</protein>
<accession>A0A8R1YIW9</accession>
<name>A0A2A6CJD8_PRIPA</name>
<gene>
    <name evidence="1" type="primary">WBGene00115343</name>
</gene>
<proteinExistence type="predicted"/>
<evidence type="ECO:0000313" key="1">
    <source>
        <dbReference type="EnsemblMetazoa" id="PPA25789.1"/>
    </source>
</evidence>
<dbReference type="AlphaFoldDB" id="A0A2A6CJD8"/>
<accession>A0A2A6CJD8</accession>